<accession>A0A7E4WAJ6</accession>
<feature type="compositionally biased region" description="Basic and acidic residues" evidence="1">
    <location>
        <begin position="226"/>
        <end position="235"/>
    </location>
</feature>
<dbReference type="Proteomes" id="UP000492821">
    <property type="component" value="Unassembled WGS sequence"/>
</dbReference>
<organism evidence="3 4">
    <name type="scientific">Panagrellus redivivus</name>
    <name type="common">Microworm</name>
    <dbReference type="NCBI Taxonomy" id="6233"/>
    <lineage>
        <taxon>Eukaryota</taxon>
        <taxon>Metazoa</taxon>
        <taxon>Ecdysozoa</taxon>
        <taxon>Nematoda</taxon>
        <taxon>Chromadorea</taxon>
        <taxon>Rhabditida</taxon>
        <taxon>Tylenchina</taxon>
        <taxon>Panagrolaimomorpha</taxon>
        <taxon>Panagrolaimoidea</taxon>
        <taxon>Panagrolaimidae</taxon>
        <taxon>Panagrellus</taxon>
    </lineage>
</organism>
<reference evidence="3" key="1">
    <citation type="journal article" date="2013" name="Genetics">
        <title>The draft genome and transcriptome of Panagrellus redivivus are shaped by the harsh demands of a free-living lifestyle.</title>
        <authorList>
            <person name="Srinivasan J."/>
            <person name="Dillman A.R."/>
            <person name="Macchietto M.G."/>
            <person name="Heikkinen L."/>
            <person name="Lakso M."/>
            <person name="Fracchia K.M."/>
            <person name="Antoshechkin I."/>
            <person name="Mortazavi A."/>
            <person name="Wong G."/>
            <person name="Sternberg P.W."/>
        </authorList>
    </citation>
    <scope>NUCLEOTIDE SEQUENCE [LARGE SCALE GENOMIC DNA]</scope>
    <source>
        <strain evidence="3">MT8872</strain>
    </source>
</reference>
<evidence type="ECO:0000256" key="1">
    <source>
        <dbReference type="SAM" id="MobiDB-lite"/>
    </source>
</evidence>
<sequence>MIYQIGSLFFIVGGIVVYAFLAESLFRVPRPCGVLAYLIFETLQIGFYIAAIMFSIIFVVMGSPTDEDGSDYESSTTTNQSNNTPSNDPFYQSGPAVIVVILGCVVLLVLKTYFVKIFTRYYRFVTYQTRHSNDLRAQYVHGRGVNLGFPSAAYDPTVIHDPSYGYSFPAPTTLPTLPTYGQAMSPEKQPSPAEPSTTTAETIDTTQTSPPEYRQSNLTVPTTPTVHHDMTDDPFTHPTGNISTPPYTSSIVPTHQNPPPFSP</sequence>
<feature type="transmembrane region" description="Helical" evidence="2">
    <location>
        <begin position="96"/>
        <end position="114"/>
    </location>
</feature>
<evidence type="ECO:0000313" key="4">
    <source>
        <dbReference type="WBParaSite" id="Pan_g8391.t1"/>
    </source>
</evidence>
<dbReference type="AlphaFoldDB" id="A0A7E4WAJ6"/>
<evidence type="ECO:0000256" key="2">
    <source>
        <dbReference type="SAM" id="Phobius"/>
    </source>
</evidence>
<feature type="transmembrane region" description="Helical" evidence="2">
    <location>
        <begin position="38"/>
        <end position="61"/>
    </location>
</feature>
<feature type="transmembrane region" description="Helical" evidence="2">
    <location>
        <begin position="6"/>
        <end position="26"/>
    </location>
</feature>
<feature type="compositionally biased region" description="Low complexity" evidence="1">
    <location>
        <begin position="197"/>
        <end position="208"/>
    </location>
</feature>
<keyword evidence="2" id="KW-0812">Transmembrane</keyword>
<feature type="compositionally biased region" description="Polar residues" evidence="1">
    <location>
        <begin position="238"/>
        <end position="255"/>
    </location>
</feature>
<protein>
    <submittedName>
        <fullName evidence="4">MARVEL domain-containing protein</fullName>
    </submittedName>
</protein>
<keyword evidence="2" id="KW-1133">Transmembrane helix</keyword>
<keyword evidence="3" id="KW-1185">Reference proteome</keyword>
<name>A0A7E4WAJ6_PANRE</name>
<feature type="compositionally biased region" description="Polar residues" evidence="1">
    <location>
        <begin position="214"/>
        <end position="225"/>
    </location>
</feature>
<feature type="region of interest" description="Disordered" evidence="1">
    <location>
        <begin position="181"/>
        <end position="263"/>
    </location>
</feature>
<reference evidence="4" key="2">
    <citation type="submission" date="2020-10" db="UniProtKB">
        <authorList>
            <consortium name="WormBaseParasite"/>
        </authorList>
    </citation>
    <scope>IDENTIFICATION</scope>
</reference>
<proteinExistence type="predicted"/>
<dbReference type="WBParaSite" id="Pan_g8391.t1">
    <property type="protein sequence ID" value="Pan_g8391.t1"/>
    <property type="gene ID" value="Pan_g8391"/>
</dbReference>
<evidence type="ECO:0000313" key="3">
    <source>
        <dbReference type="Proteomes" id="UP000492821"/>
    </source>
</evidence>
<keyword evidence="2" id="KW-0472">Membrane</keyword>